<keyword evidence="10 17" id="KW-0762">Sugar transport</keyword>
<dbReference type="Pfam" id="PF02896">
    <property type="entry name" value="PEP-utilizers_C"/>
    <property type="match status" value="1"/>
</dbReference>
<dbReference type="InterPro" id="IPR036618">
    <property type="entry name" value="PtsI_HPr-bd_sf"/>
</dbReference>
<dbReference type="InterPro" id="IPR036637">
    <property type="entry name" value="Phosphohistidine_dom_sf"/>
</dbReference>
<dbReference type="InterPro" id="IPR015813">
    <property type="entry name" value="Pyrv/PenolPyrv_kinase-like_dom"/>
</dbReference>
<feature type="active site" description="Tele-phosphohistidine intermediate" evidence="18">
    <location>
        <position position="188"/>
    </location>
</feature>
<dbReference type="EMBL" id="SSTJ01000001">
    <property type="protein sequence ID" value="THG38784.1"/>
    <property type="molecule type" value="Genomic_DNA"/>
</dbReference>
<evidence type="ECO:0000256" key="8">
    <source>
        <dbReference type="ARBA" id="ARBA00022448"/>
    </source>
</evidence>
<evidence type="ECO:0000256" key="6">
    <source>
        <dbReference type="ARBA" id="ARBA00012232"/>
    </source>
</evidence>
<sequence>MAALAGVAASPGLGIGTVMVIAEPCLAYEAVEVADAEAEKSRLHGAIEAFSALTREKAEVVRERVGDAEAAILEGHVLMISDPFMVAEMDNLIDAGQCAEAALDTVCETFAAMFEAADDDLTRQRAADVRDIKSGVLCQLLGVREVDVSRVPRGTVLVTHDLVPSMTAGLDRDNVVGIVTETGGMTSHSAILARALEIPAVLAVPDAVRKLPEGAQVIVDGGEGAVAVAPDEAELAAARVRQEALRREKEALQRFVGKKTITADGCQVELFGNIGSVEDARAVVDNDGEGVGLFRTEFLFMDGGAMPTEEEQFRAYQQAALIMKGRPVIIRTLDIGGDKDIPYLGLEKEDNPFMGFRAIRYCLAREDVFRTQLRALLRASAFGDVRIMVPLVTGVEELRQVRALIRRYADEFSREGVACNKDVPVGVMIETPAAALMADALAAEADFFSIGTNDLTGYTMAVDRGNDRVRYLYSAFNPAVLRSIRSVIAAGTAAGIPVGMCGEAAADPLLIPLWISFGLTEYSVGPASILATRAAIAGWSHEEARALAEAVMGAVTPDAVLDLLKAAAR</sequence>
<comment type="catalytic activity">
    <reaction evidence="1 17">
        <text>L-histidyl-[protein] + phosphoenolpyruvate = N(pros)-phospho-L-histidyl-[protein] + pyruvate</text>
        <dbReference type="Rhea" id="RHEA:23880"/>
        <dbReference type="Rhea" id="RHEA-COMP:9745"/>
        <dbReference type="Rhea" id="RHEA-COMP:9746"/>
        <dbReference type="ChEBI" id="CHEBI:15361"/>
        <dbReference type="ChEBI" id="CHEBI:29979"/>
        <dbReference type="ChEBI" id="CHEBI:58702"/>
        <dbReference type="ChEBI" id="CHEBI:64837"/>
        <dbReference type="EC" id="2.7.3.9"/>
    </reaction>
</comment>
<dbReference type="SUPFAM" id="SSF51621">
    <property type="entry name" value="Phosphoenolpyruvate/pyruvate domain"/>
    <property type="match status" value="1"/>
</dbReference>
<dbReference type="GO" id="GO:0046872">
    <property type="term" value="F:metal ion binding"/>
    <property type="evidence" value="ECO:0007669"/>
    <property type="project" value="UniProtKB-KW"/>
</dbReference>
<dbReference type="RefSeq" id="WP_136432330.1">
    <property type="nucleotide sequence ID" value="NZ_SSTJ01000001.1"/>
</dbReference>
<dbReference type="GO" id="GO:0008965">
    <property type="term" value="F:phosphoenolpyruvate-protein phosphotransferase activity"/>
    <property type="evidence" value="ECO:0007669"/>
    <property type="project" value="UniProtKB-EC"/>
</dbReference>
<comment type="subcellular location">
    <subcellularLocation>
        <location evidence="4 17">Cytoplasm</location>
    </subcellularLocation>
</comment>
<evidence type="ECO:0000259" key="23">
    <source>
        <dbReference type="Pfam" id="PF05524"/>
    </source>
</evidence>
<comment type="cofactor">
    <cofactor evidence="2 17 20">
        <name>Mg(2+)</name>
        <dbReference type="ChEBI" id="CHEBI:18420"/>
    </cofactor>
</comment>
<evidence type="ECO:0000259" key="22">
    <source>
        <dbReference type="Pfam" id="PF02896"/>
    </source>
</evidence>
<dbReference type="PIRSF" id="PIRSF000732">
    <property type="entry name" value="PTS_enzyme_I"/>
    <property type="match status" value="1"/>
</dbReference>
<dbReference type="NCBIfam" id="TIGR01417">
    <property type="entry name" value="PTS_I_fam"/>
    <property type="match status" value="1"/>
</dbReference>
<keyword evidence="14 17" id="KW-0418">Kinase</keyword>
<dbReference type="GO" id="GO:0005737">
    <property type="term" value="C:cytoplasm"/>
    <property type="evidence" value="ECO:0007669"/>
    <property type="project" value="UniProtKB-SubCell"/>
</dbReference>
<feature type="binding site" evidence="19">
    <location>
        <position position="295"/>
    </location>
    <ligand>
        <name>phosphoenolpyruvate</name>
        <dbReference type="ChEBI" id="CHEBI:58702"/>
    </ligand>
</feature>
<feature type="binding site" evidence="20">
    <location>
        <position position="430"/>
    </location>
    <ligand>
        <name>Mg(2+)</name>
        <dbReference type="ChEBI" id="CHEBI:18420"/>
    </ligand>
</feature>
<keyword evidence="13 17" id="KW-0479">Metal-binding</keyword>
<evidence type="ECO:0000259" key="21">
    <source>
        <dbReference type="Pfam" id="PF00391"/>
    </source>
</evidence>
<dbReference type="PANTHER" id="PTHR46244:SF3">
    <property type="entry name" value="PHOSPHOENOLPYRUVATE-PROTEIN PHOSPHOTRANSFERASE"/>
    <property type="match status" value="1"/>
</dbReference>
<evidence type="ECO:0000256" key="13">
    <source>
        <dbReference type="ARBA" id="ARBA00022723"/>
    </source>
</evidence>
<keyword evidence="15 17" id="KW-0460">Magnesium</keyword>
<proteinExistence type="inferred from homology"/>
<feature type="binding site" evidence="19">
    <location>
        <begin position="453"/>
        <end position="454"/>
    </location>
    <ligand>
        <name>phosphoenolpyruvate</name>
        <dbReference type="ChEBI" id="CHEBI:58702"/>
    </ligand>
</feature>
<gene>
    <name evidence="24" type="primary">ptsP</name>
    <name evidence="24" type="ORF">E5986_00350</name>
</gene>
<dbReference type="Gene3D" id="1.10.274.10">
    <property type="entry name" value="PtsI, HPr-binding domain"/>
    <property type="match status" value="1"/>
</dbReference>
<feature type="domain" description="PEP-utilising enzyme mobile" evidence="21">
    <location>
        <begin position="152"/>
        <end position="224"/>
    </location>
</feature>
<evidence type="ECO:0000256" key="9">
    <source>
        <dbReference type="ARBA" id="ARBA00022490"/>
    </source>
</evidence>
<evidence type="ECO:0000256" key="14">
    <source>
        <dbReference type="ARBA" id="ARBA00022777"/>
    </source>
</evidence>
<keyword evidence="8 17" id="KW-0813">Transport</keyword>
<keyword evidence="9 17" id="KW-0963">Cytoplasm</keyword>
<evidence type="ECO:0000256" key="11">
    <source>
        <dbReference type="ARBA" id="ARBA00022679"/>
    </source>
</evidence>
<dbReference type="PROSITE" id="PS00370">
    <property type="entry name" value="PEP_ENZYMES_PHOS_SITE"/>
    <property type="match status" value="1"/>
</dbReference>
<evidence type="ECO:0000256" key="5">
    <source>
        <dbReference type="ARBA" id="ARBA00007837"/>
    </source>
</evidence>
<organism evidence="24 25">
    <name type="scientific">Adlercreutzia caecimuris</name>
    <dbReference type="NCBI Taxonomy" id="671266"/>
    <lineage>
        <taxon>Bacteria</taxon>
        <taxon>Bacillati</taxon>
        <taxon>Actinomycetota</taxon>
        <taxon>Coriobacteriia</taxon>
        <taxon>Eggerthellales</taxon>
        <taxon>Eggerthellaceae</taxon>
        <taxon>Adlercreutzia</taxon>
    </lineage>
</organism>
<dbReference type="InterPro" id="IPR008279">
    <property type="entry name" value="PEP-util_enz_mobile_dom"/>
</dbReference>
<name>A0A4S4G6N5_9ACTN</name>
<comment type="function">
    <text evidence="3 17">General (non sugar-specific) component of the phosphoenolpyruvate-dependent sugar phosphotransferase system (sugar PTS). This major carbohydrate active-transport system catalyzes the phosphorylation of incoming sugar substrates concomitantly with their translocation across the cell membrane. Enzyme I transfers the phosphoryl group from phosphoenolpyruvate (PEP) to the phosphoryl carrier protein (HPr).</text>
</comment>
<comment type="similarity">
    <text evidence="5 17">Belongs to the PEP-utilizing enzyme family.</text>
</comment>
<dbReference type="SUPFAM" id="SSF52009">
    <property type="entry name" value="Phosphohistidine domain"/>
    <property type="match status" value="1"/>
</dbReference>
<dbReference type="Pfam" id="PF05524">
    <property type="entry name" value="PEP-utilisers_N"/>
    <property type="match status" value="1"/>
</dbReference>
<dbReference type="GO" id="GO:0016301">
    <property type="term" value="F:kinase activity"/>
    <property type="evidence" value="ECO:0007669"/>
    <property type="project" value="UniProtKB-KW"/>
</dbReference>
<comment type="caution">
    <text evidence="24">The sequence shown here is derived from an EMBL/GenBank/DDBJ whole genome shotgun (WGS) entry which is preliminary data.</text>
</comment>
<feature type="binding site" evidence="20">
    <location>
        <position position="454"/>
    </location>
    <ligand>
        <name>Mg(2+)</name>
        <dbReference type="ChEBI" id="CHEBI:18420"/>
    </ligand>
</feature>
<dbReference type="SUPFAM" id="SSF47831">
    <property type="entry name" value="Enzyme I of the PEP:sugar phosphotransferase system HPr-binding (sub)domain"/>
    <property type="match status" value="1"/>
</dbReference>
<dbReference type="InterPro" id="IPR024692">
    <property type="entry name" value="PTS_EI"/>
</dbReference>
<feature type="binding site" evidence="19">
    <location>
        <position position="331"/>
    </location>
    <ligand>
        <name>phosphoenolpyruvate</name>
        <dbReference type="ChEBI" id="CHEBI:58702"/>
    </ligand>
</feature>
<dbReference type="Pfam" id="PF00391">
    <property type="entry name" value="PEP-utilizers"/>
    <property type="match status" value="1"/>
</dbReference>
<evidence type="ECO:0000256" key="4">
    <source>
        <dbReference type="ARBA" id="ARBA00004496"/>
    </source>
</evidence>
<evidence type="ECO:0000256" key="10">
    <source>
        <dbReference type="ARBA" id="ARBA00022597"/>
    </source>
</evidence>
<dbReference type="Proteomes" id="UP000308978">
    <property type="component" value="Unassembled WGS sequence"/>
</dbReference>
<dbReference type="InterPro" id="IPR000121">
    <property type="entry name" value="PEP_util_C"/>
</dbReference>
<evidence type="ECO:0000256" key="20">
    <source>
        <dbReference type="PIRSR" id="PIRSR000732-3"/>
    </source>
</evidence>
<dbReference type="Gene3D" id="3.50.30.10">
    <property type="entry name" value="Phosphohistidine domain"/>
    <property type="match status" value="1"/>
</dbReference>
<protein>
    <recommendedName>
        <fullName evidence="7 17">Phosphoenolpyruvate-protein phosphotransferase</fullName>
        <ecNumber evidence="6 17">2.7.3.9</ecNumber>
    </recommendedName>
    <alternativeName>
        <fullName evidence="16 17">Phosphotransferase system, enzyme I</fullName>
    </alternativeName>
</protein>
<dbReference type="InterPro" id="IPR040442">
    <property type="entry name" value="Pyrv_kinase-like_dom_sf"/>
</dbReference>
<dbReference type="InterPro" id="IPR018274">
    <property type="entry name" value="PEP_util_AS"/>
</dbReference>
<evidence type="ECO:0000256" key="7">
    <source>
        <dbReference type="ARBA" id="ARBA00016544"/>
    </source>
</evidence>
<dbReference type="InterPro" id="IPR050499">
    <property type="entry name" value="PEP-utilizing_PTS_enzyme"/>
</dbReference>
<evidence type="ECO:0000256" key="16">
    <source>
        <dbReference type="ARBA" id="ARBA00033235"/>
    </source>
</evidence>
<dbReference type="InterPro" id="IPR006318">
    <property type="entry name" value="PTS_EI-like"/>
</dbReference>
<keyword evidence="24" id="KW-0670">Pyruvate</keyword>
<dbReference type="AlphaFoldDB" id="A0A4S4G6N5"/>
<dbReference type="InterPro" id="IPR008731">
    <property type="entry name" value="PTS_EIN"/>
</dbReference>
<evidence type="ECO:0000256" key="17">
    <source>
        <dbReference type="PIRNR" id="PIRNR000732"/>
    </source>
</evidence>
<reference evidence="24 25" key="1">
    <citation type="submission" date="2019-04" db="EMBL/GenBank/DDBJ databases">
        <title>Microbes associate with the intestines of laboratory mice.</title>
        <authorList>
            <person name="Navarre W."/>
            <person name="Wong E."/>
            <person name="Huang K.C."/>
            <person name="Tropini C."/>
            <person name="Ng K."/>
            <person name="Yu B."/>
        </authorList>
    </citation>
    <scope>NUCLEOTIDE SEQUENCE [LARGE SCALE GENOMIC DNA]</scope>
    <source>
        <strain evidence="24 25">NM80_B27</strain>
    </source>
</reference>
<evidence type="ECO:0000256" key="1">
    <source>
        <dbReference type="ARBA" id="ARBA00000683"/>
    </source>
</evidence>
<evidence type="ECO:0000256" key="15">
    <source>
        <dbReference type="ARBA" id="ARBA00022842"/>
    </source>
</evidence>
<feature type="domain" description="Phosphotransferase system enzyme I N-terminal" evidence="23">
    <location>
        <begin position="6"/>
        <end position="125"/>
    </location>
</feature>
<dbReference type="GO" id="GO:0009401">
    <property type="term" value="P:phosphoenolpyruvate-dependent sugar phosphotransferase system"/>
    <property type="evidence" value="ECO:0007669"/>
    <property type="project" value="UniProtKB-KW"/>
</dbReference>
<evidence type="ECO:0000256" key="19">
    <source>
        <dbReference type="PIRSR" id="PIRSR000732-2"/>
    </source>
</evidence>
<evidence type="ECO:0000256" key="2">
    <source>
        <dbReference type="ARBA" id="ARBA00001946"/>
    </source>
</evidence>
<feature type="active site" description="Proton donor" evidence="18">
    <location>
        <position position="501"/>
    </location>
</feature>
<evidence type="ECO:0000256" key="12">
    <source>
        <dbReference type="ARBA" id="ARBA00022683"/>
    </source>
</evidence>
<evidence type="ECO:0000313" key="25">
    <source>
        <dbReference type="Proteomes" id="UP000308978"/>
    </source>
</evidence>
<feature type="binding site" evidence="19">
    <location>
        <position position="464"/>
    </location>
    <ligand>
        <name>phosphoenolpyruvate</name>
        <dbReference type="ChEBI" id="CHEBI:58702"/>
    </ligand>
</feature>
<evidence type="ECO:0000256" key="3">
    <source>
        <dbReference type="ARBA" id="ARBA00002728"/>
    </source>
</evidence>
<evidence type="ECO:0000313" key="24">
    <source>
        <dbReference type="EMBL" id="THG38784.1"/>
    </source>
</evidence>
<dbReference type="PRINTS" id="PR01736">
    <property type="entry name" value="PHPHTRNFRASE"/>
</dbReference>
<feature type="domain" description="PEP-utilising enzyme C-terminal" evidence="22">
    <location>
        <begin position="251"/>
        <end position="537"/>
    </location>
</feature>
<dbReference type="Gene3D" id="3.20.20.60">
    <property type="entry name" value="Phosphoenolpyruvate-binding domains"/>
    <property type="match status" value="1"/>
</dbReference>
<dbReference type="PANTHER" id="PTHR46244">
    <property type="entry name" value="PHOSPHOENOLPYRUVATE-PROTEIN PHOSPHOTRANSFERASE"/>
    <property type="match status" value="1"/>
</dbReference>
<evidence type="ECO:0000256" key="18">
    <source>
        <dbReference type="PIRSR" id="PIRSR000732-1"/>
    </source>
</evidence>
<accession>A0A4S4G6N5</accession>
<keyword evidence="12 17" id="KW-0598">Phosphotransferase system</keyword>
<dbReference type="EC" id="2.7.3.9" evidence="6 17"/>
<keyword evidence="11 17" id="KW-0808">Transferase</keyword>